<dbReference type="SUPFAM" id="SSF53448">
    <property type="entry name" value="Nucleotide-diphospho-sugar transferases"/>
    <property type="match status" value="1"/>
</dbReference>
<comment type="catalytic activity">
    <reaction evidence="8">
        <text>Mo-molybdopterin + GTP + H(+) = Mo-molybdopterin guanine dinucleotide + diphosphate</text>
        <dbReference type="Rhea" id="RHEA:34243"/>
        <dbReference type="ChEBI" id="CHEBI:15378"/>
        <dbReference type="ChEBI" id="CHEBI:33019"/>
        <dbReference type="ChEBI" id="CHEBI:37565"/>
        <dbReference type="ChEBI" id="CHEBI:71302"/>
        <dbReference type="ChEBI" id="CHEBI:71310"/>
        <dbReference type="EC" id="2.7.7.77"/>
    </reaction>
</comment>
<dbReference type="InterPro" id="IPR029044">
    <property type="entry name" value="Nucleotide-diphossugar_trans"/>
</dbReference>
<keyword evidence="2 8" id="KW-0808">Transferase</keyword>
<comment type="similarity">
    <text evidence="8">Belongs to the MobA family.</text>
</comment>
<accession>A0ABV0B7X8</accession>
<evidence type="ECO:0000256" key="8">
    <source>
        <dbReference type="HAMAP-Rule" id="MF_00316"/>
    </source>
</evidence>
<comment type="cofactor">
    <cofactor evidence="8">
        <name>Mg(2+)</name>
        <dbReference type="ChEBI" id="CHEBI:18420"/>
    </cofactor>
</comment>
<keyword evidence="4 8" id="KW-0547">Nucleotide-binding</keyword>
<evidence type="ECO:0000259" key="9">
    <source>
        <dbReference type="Pfam" id="PF12804"/>
    </source>
</evidence>
<dbReference type="GO" id="GO:0061603">
    <property type="term" value="F:molybdenum cofactor guanylyltransferase activity"/>
    <property type="evidence" value="ECO:0007669"/>
    <property type="project" value="UniProtKB-EC"/>
</dbReference>
<protein>
    <recommendedName>
        <fullName evidence="8">Molybdenum cofactor guanylyltransferase</fullName>
        <shortName evidence="8">MoCo guanylyltransferase</shortName>
        <ecNumber evidence="8">2.7.7.77</ecNumber>
    </recommendedName>
    <alternativeName>
        <fullName evidence="8">GTP:molybdopterin guanylyltransferase</fullName>
    </alternativeName>
    <alternativeName>
        <fullName evidence="8">Mo-MPT guanylyltransferase</fullName>
    </alternativeName>
    <alternativeName>
        <fullName evidence="8">Molybdopterin guanylyltransferase</fullName>
    </alternativeName>
    <alternativeName>
        <fullName evidence="8">Molybdopterin-guanine dinucleotide synthase</fullName>
        <shortName evidence="8">MGD synthase</shortName>
    </alternativeName>
</protein>
<feature type="domain" description="MobA-like NTP transferase" evidence="9">
    <location>
        <begin position="5"/>
        <end position="147"/>
    </location>
</feature>
<sequence>MKVLGAVLAGGRSRRFGSDKALALLDGRALIDHSIAALRPQVEAWVVCGREHPGAICLPDHPAPDLGPLGGLCAALRHGADGGYDAVLSVPCDAPGLSYDLLDQLRSAGPAAYVAELPVIGLWPTRLADALADHLSSSDDRSMRRFARIADAVATSLREPLANINRPDDLPRQPG</sequence>
<dbReference type="HAMAP" id="MF_00316">
    <property type="entry name" value="MobA"/>
    <property type="match status" value="1"/>
</dbReference>
<keyword evidence="1 8" id="KW-0963">Cytoplasm</keyword>
<dbReference type="Proteomes" id="UP001427805">
    <property type="component" value="Unassembled WGS sequence"/>
</dbReference>
<dbReference type="InterPro" id="IPR013482">
    <property type="entry name" value="Molybde_CF_guanTrfase"/>
</dbReference>
<comment type="caution">
    <text evidence="10">The sequence shown here is derived from an EMBL/GenBank/DDBJ whole genome shotgun (WGS) entry which is preliminary data.</text>
</comment>
<evidence type="ECO:0000256" key="4">
    <source>
        <dbReference type="ARBA" id="ARBA00022741"/>
    </source>
</evidence>
<evidence type="ECO:0000256" key="2">
    <source>
        <dbReference type="ARBA" id="ARBA00022679"/>
    </source>
</evidence>
<proteinExistence type="inferred from homology"/>
<dbReference type="EMBL" id="JBDIZK010000003">
    <property type="protein sequence ID" value="MEN3746826.1"/>
    <property type="molecule type" value="Genomic_DNA"/>
</dbReference>
<organism evidence="10 11">
    <name type="scientific">Sphingomonas rustica</name>
    <dbReference type="NCBI Taxonomy" id="3103142"/>
    <lineage>
        <taxon>Bacteria</taxon>
        <taxon>Pseudomonadati</taxon>
        <taxon>Pseudomonadota</taxon>
        <taxon>Alphaproteobacteria</taxon>
        <taxon>Sphingomonadales</taxon>
        <taxon>Sphingomonadaceae</taxon>
        <taxon>Sphingomonas</taxon>
    </lineage>
</organism>
<feature type="binding site" evidence="8">
    <location>
        <position position="93"/>
    </location>
    <ligand>
        <name>GTP</name>
        <dbReference type="ChEBI" id="CHEBI:37565"/>
    </ligand>
</feature>
<dbReference type="InterPro" id="IPR025877">
    <property type="entry name" value="MobA-like_NTP_Trfase"/>
</dbReference>
<reference evidence="10 11" key="1">
    <citation type="submission" date="2024-05" db="EMBL/GenBank/DDBJ databases">
        <title>Sphingomonas sp. HF-S3 16S ribosomal RNA gene Genome sequencing and assembly.</title>
        <authorList>
            <person name="Lee H."/>
        </authorList>
    </citation>
    <scope>NUCLEOTIDE SEQUENCE [LARGE SCALE GENOMIC DNA]</scope>
    <source>
        <strain evidence="10 11">HF-S3</strain>
    </source>
</reference>
<keyword evidence="11" id="KW-1185">Reference proteome</keyword>
<keyword evidence="5 8" id="KW-0460">Magnesium</keyword>
<name>A0ABV0B7X8_9SPHN</name>
<dbReference type="PANTHER" id="PTHR19136">
    <property type="entry name" value="MOLYBDENUM COFACTOR GUANYLYLTRANSFERASE"/>
    <property type="match status" value="1"/>
</dbReference>
<evidence type="ECO:0000313" key="10">
    <source>
        <dbReference type="EMBL" id="MEN3746826.1"/>
    </source>
</evidence>
<evidence type="ECO:0000256" key="3">
    <source>
        <dbReference type="ARBA" id="ARBA00022723"/>
    </source>
</evidence>
<comment type="domain">
    <text evidence="8">The N-terminal domain determines nucleotide recognition and specific binding, while the C-terminal domain determines the specific binding to the target protein.</text>
</comment>
<evidence type="ECO:0000256" key="1">
    <source>
        <dbReference type="ARBA" id="ARBA00022490"/>
    </source>
</evidence>
<dbReference type="Gene3D" id="3.90.550.10">
    <property type="entry name" value="Spore Coat Polysaccharide Biosynthesis Protein SpsA, Chain A"/>
    <property type="match status" value="1"/>
</dbReference>
<dbReference type="PANTHER" id="PTHR19136:SF81">
    <property type="entry name" value="MOLYBDENUM COFACTOR GUANYLYLTRANSFERASE"/>
    <property type="match status" value="1"/>
</dbReference>
<comment type="caution">
    <text evidence="8">Lacks conserved residue(s) required for the propagation of feature annotation.</text>
</comment>
<feature type="binding site" evidence="8">
    <location>
        <position position="93"/>
    </location>
    <ligand>
        <name>Mg(2+)</name>
        <dbReference type="ChEBI" id="CHEBI:18420"/>
    </ligand>
</feature>
<evidence type="ECO:0000256" key="7">
    <source>
        <dbReference type="ARBA" id="ARBA00023150"/>
    </source>
</evidence>
<dbReference type="CDD" id="cd02503">
    <property type="entry name" value="MobA"/>
    <property type="match status" value="1"/>
</dbReference>
<feature type="binding site" evidence="8">
    <location>
        <position position="20"/>
    </location>
    <ligand>
        <name>GTP</name>
        <dbReference type="ChEBI" id="CHEBI:37565"/>
    </ligand>
</feature>
<keyword evidence="3 8" id="KW-0479">Metal-binding</keyword>
<keyword evidence="6 8" id="KW-0342">GTP-binding</keyword>
<gene>
    <name evidence="8" type="primary">mobA</name>
    <name evidence="10" type="ORF">TPR58_06590</name>
</gene>
<evidence type="ECO:0000256" key="6">
    <source>
        <dbReference type="ARBA" id="ARBA00023134"/>
    </source>
</evidence>
<comment type="subcellular location">
    <subcellularLocation>
        <location evidence="8">Cytoplasm</location>
    </subcellularLocation>
</comment>
<evidence type="ECO:0000256" key="5">
    <source>
        <dbReference type="ARBA" id="ARBA00022842"/>
    </source>
</evidence>
<dbReference type="RefSeq" id="WP_346245823.1">
    <property type="nucleotide sequence ID" value="NZ_JBDIZK010000003.1"/>
</dbReference>
<feature type="binding site" evidence="8">
    <location>
        <begin position="8"/>
        <end position="10"/>
    </location>
    <ligand>
        <name>GTP</name>
        <dbReference type="ChEBI" id="CHEBI:37565"/>
    </ligand>
</feature>
<feature type="binding site" evidence="8">
    <location>
        <position position="60"/>
    </location>
    <ligand>
        <name>GTP</name>
        <dbReference type="ChEBI" id="CHEBI:37565"/>
    </ligand>
</feature>
<dbReference type="EC" id="2.7.7.77" evidence="8"/>
<keyword evidence="7 8" id="KW-0501">Molybdenum cofactor biosynthesis</keyword>
<comment type="subunit">
    <text evidence="8">Monomer.</text>
</comment>
<dbReference type="Pfam" id="PF12804">
    <property type="entry name" value="NTP_transf_3"/>
    <property type="match status" value="1"/>
</dbReference>
<evidence type="ECO:0000313" key="11">
    <source>
        <dbReference type="Proteomes" id="UP001427805"/>
    </source>
</evidence>
<keyword evidence="10" id="KW-0548">Nucleotidyltransferase</keyword>
<comment type="function">
    <text evidence="8">Transfers a GMP moiety from GTP to Mo-molybdopterin (Mo-MPT) cofactor (Moco or molybdenum cofactor) to form Mo-molybdopterin guanine dinucleotide (Mo-MGD) cofactor.</text>
</comment>